<feature type="region of interest" description="Disordered" evidence="2">
    <location>
        <begin position="195"/>
        <end position="219"/>
    </location>
</feature>
<organism evidence="4 5">
    <name type="scientific">Neiella holothuriorum</name>
    <dbReference type="NCBI Taxonomy" id="2870530"/>
    <lineage>
        <taxon>Bacteria</taxon>
        <taxon>Pseudomonadati</taxon>
        <taxon>Pseudomonadota</taxon>
        <taxon>Gammaproteobacteria</taxon>
        <taxon>Alteromonadales</taxon>
        <taxon>Echinimonadaceae</taxon>
        <taxon>Neiella</taxon>
    </lineage>
</organism>
<comment type="caution">
    <text evidence="4">The sequence shown here is derived from an EMBL/GenBank/DDBJ whole genome shotgun (WGS) entry which is preliminary data.</text>
</comment>
<accession>A0ABS7EB51</accession>
<evidence type="ECO:0000313" key="5">
    <source>
        <dbReference type="Proteomes" id="UP001166251"/>
    </source>
</evidence>
<sequence length="219" mass="23736">MKKQVDLFSPQLVPRQLRINARLVAGVWGVLIAIMVFAGVSSSMVVTSTEQEAASATRAKRSLEQQYQNLMAAQAARKVSPELLAAFEQAKREASIKGKLLRLVAESEQTHEQPYSALMADLASVDEPRIWLQQIAITGQQLTLVGMAAEAELIPGWIQQVGEQGYLKGKSFNQLVISEQEQQHSFSLRTVPAATSGHTANASRKATASTSPLPGGLKQ</sequence>
<feature type="transmembrane region" description="Helical" evidence="3">
    <location>
        <begin position="21"/>
        <end position="40"/>
    </location>
</feature>
<gene>
    <name evidence="4" type="ORF">K0504_00175</name>
</gene>
<dbReference type="Pfam" id="PF05137">
    <property type="entry name" value="PilN"/>
    <property type="match status" value="1"/>
</dbReference>
<keyword evidence="3" id="KW-1133">Transmembrane helix</keyword>
<protein>
    <submittedName>
        <fullName evidence="4">PilN domain-containing protein</fullName>
    </submittedName>
</protein>
<dbReference type="InterPro" id="IPR007813">
    <property type="entry name" value="PilN"/>
</dbReference>
<keyword evidence="3" id="KW-0812">Transmembrane</keyword>
<dbReference type="EMBL" id="JAHZSS010000001">
    <property type="protein sequence ID" value="MBW8189434.1"/>
    <property type="molecule type" value="Genomic_DNA"/>
</dbReference>
<evidence type="ECO:0000256" key="3">
    <source>
        <dbReference type="SAM" id="Phobius"/>
    </source>
</evidence>
<evidence type="ECO:0000313" key="4">
    <source>
        <dbReference type="EMBL" id="MBW8189434.1"/>
    </source>
</evidence>
<keyword evidence="3" id="KW-0472">Membrane</keyword>
<name>A0ABS7EB51_9GAMM</name>
<reference evidence="4" key="1">
    <citation type="submission" date="2021-07" db="EMBL/GenBank/DDBJ databases">
        <title>Neiella marina sp. nov., isolated from the intestinal content of sea cucumber Apostichopus japonicus.</title>
        <authorList>
            <person name="Bai X."/>
        </authorList>
    </citation>
    <scope>NUCLEOTIDE SEQUENCE</scope>
    <source>
        <strain evidence="4">126</strain>
    </source>
</reference>
<proteinExistence type="predicted"/>
<dbReference type="Proteomes" id="UP001166251">
    <property type="component" value="Unassembled WGS sequence"/>
</dbReference>
<evidence type="ECO:0000256" key="1">
    <source>
        <dbReference type="SAM" id="Coils"/>
    </source>
</evidence>
<feature type="compositionally biased region" description="Polar residues" evidence="2">
    <location>
        <begin position="196"/>
        <end position="212"/>
    </location>
</feature>
<dbReference type="RefSeq" id="WP_220102127.1">
    <property type="nucleotide sequence ID" value="NZ_JAHZSS010000001.1"/>
</dbReference>
<keyword evidence="5" id="KW-1185">Reference proteome</keyword>
<feature type="coiled-coil region" evidence="1">
    <location>
        <begin position="46"/>
        <end position="73"/>
    </location>
</feature>
<keyword evidence="1" id="KW-0175">Coiled coil</keyword>
<evidence type="ECO:0000256" key="2">
    <source>
        <dbReference type="SAM" id="MobiDB-lite"/>
    </source>
</evidence>